<dbReference type="NCBIfam" id="TIGR04076">
    <property type="entry name" value="TIGR04076 family protein"/>
    <property type="match status" value="1"/>
</dbReference>
<proteinExistence type="predicted"/>
<keyword evidence="3" id="KW-1185">Reference proteome</keyword>
<gene>
    <name evidence="2" type="ORF">FYC77_12360</name>
</gene>
<reference evidence="2 3" key="1">
    <citation type="submission" date="2019-08" db="EMBL/GenBank/DDBJ databases">
        <title>Archaea genome.</title>
        <authorList>
            <person name="Kajale S."/>
            <person name="Shouche Y."/>
            <person name="Deshpande N."/>
            <person name="Sharma A."/>
        </authorList>
    </citation>
    <scope>NUCLEOTIDE SEQUENCE [LARGE SCALE GENOMIC DNA]</scope>
    <source>
        <strain evidence="2 3">ESP3B_9</strain>
    </source>
</reference>
<dbReference type="RefSeq" id="WP_149081805.1">
    <property type="nucleotide sequence ID" value="NZ_VTAW01000015.1"/>
</dbReference>
<name>A0A5D5AIW2_9EURY</name>
<dbReference type="Proteomes" id="UP000324104">
    <property type="component" value="Unassembled WGS sequence"/>
</dbReference>
<accession>A0A5D5AIW2</accession>
<dbReference type="AlphaFoldDB" id="A0A5D5AIW2"/>
<dbReference type="EMBL" id="VTAW01000015">
    <property type="protein sequence ID" value="TYT61656.1"/>
    <property type="molecule type" value="Genomic_DNA"/>
</dbReference>
<evidence type="ECO:0000313" key="2">
    <source>
        <dbReference type="EMBL" id="TYT61656.1"/>
    </source>
</evidence>
<comment type="caution">
    <text evidence="2">The sequence shown here is derived from an EMBL/GenBank/DDBJ whole genome shotgun (WGS) entry which is preliminary data.</text>
</comment>
<evidence type="ECO:0000313" key="3">
    <source>
        <dbReference type="Proteomes" id="UP000324104"/>
    </source>
</evidence>
<protein>
    <submittedName>
        <fullName evidence="2">TIGR04076 family protein</fullName>
    </submittedName>
</protein>
<feature type="region of interest" description="Disordered" evidence="1">
    <location>
        <begin position="67"/>
        <end position="86"/>
    </location>
</feature>
<organism evidence="2 3">
    <name type="scientific">Natrialba swarupiae</name>
    <dbReference type="NCBI Taxonomy" id="2448032"/>
    <lineage>
        <taxon>Archaea</taxon>
        <taxon>Methanobacteriati</taxon>
        <taxon>Methanobacteriota</taxon>
        <taxon>Stenosarchaea group</taxon>
        <taxon>Halobacteria</taxon>
        <taxon>Halobacteriales</taxon>
        <taxon>Natrialbaceae</taxon>
        <taxon>Natrialba</taxon>
    </lineage>
</organism>
<dbReference type="InterPro" id="IPR023811">
    <property type="entry name" value="CHP04076"/>
</dbReference>
<evidence type="ECO:0000256" key="1">
    <source>
        <dbReference type="SAM" id="MobiDB-lite"/>
    </source>
</evidence>
<sequence length="114" mass="12696">MTEDDTFTLYDLRVECVEITGDAVSSYEVGDYFEVHGEEIVLPEGQTFSLYALSSLLPLLPAKQRETGEKDWMTTDTRVAGPDPNVGGVFEITRIGTREFNHDDVSGEDLETTD</sequence>